<feature type="compositionally biased region" description="Low complexity" evidence="7">
    <location>
        <begin position="826"/>
        <end position="860"/>
    </location>
</feature>
<evidence type="ECO:0000256" key="7">
    <source>
        <dbReference type="SAM" id="MobiDB-lite"/>
    </source>
</evidence>
<dbReference type="PANTHER" id="PTHR18866:SF33">
    <property type="entry name" value="METHYLCROTONOYL-COA CARBOXYLASE SUBUNIT ALPHA, MITOCHONDRIAL-RELATED"/>
    <property type="match status" value="1"/>
</dbReference>
<dbReference type="FunFam" id="3.30.470.20:FF:000028">
    <property type="entry name" value="Methylcrotonoyl-CoA carboxylase subunit alpha, mitochondrial"/>
    <property type="match status" value="1"/>
</dbReference>
<dbReference type="InterPro" id="IPR001882">
    <property type="entry name" value="Biotin_BS"/>
</dbReference>
<dbReference type="Pfam" id="PF00289">
    <property type="entry name" value="Biotin_carb_N"/>
    <property type="match status" value="1"/>
</dbReference>
<dbReference type="PANTHER" id="PTHR18866">
    <property type="entry name" value="CARBOXYLASE:PYRUVATE/ACETYL-COA/PROPIONYL-COA CARBOXYLASE"/>
    <property type="match status" value="1"/>
</dbReference>
<dbReference type="SUPFAM" id="SSF52440">
    <property type="entry name" value="PreATP-grasp domain"/>
    <property type="match status" value="1"/>
</dbReference>
<dbReference type="PROSITE" id="PS50975">
    <property type="entry name" value="ATP_GRASP"/>
    <property type="match status" value="1"/>
</dbReference>
<dbReference type="PROSITE" id="PS00188">
    <property type="entry name" value="BIOTIN"/>
    <property type="match status" value="1"/>
</dbReference>
<dbReference type="Pfam" id="PF00364">
    <property type="entry name" value="Biotin_lipoyl"/>
    <property type="match status" value="1"/>
</dbReference>
<dbReference type="SMART" id="SM00878">
    <property type="entry name" value="Biotin_carb_C"/>
    <property type="match status" value="1"/>
</dbReference>
<dbReference type="SUPFAM" id="SSF51230">
    <property type="entry name" value="Single hybrid motif"/>
    <property type="match status" value="1"/>
</dbReference>
<dbReference type="RefSeq" id="XP_044544849.1">
    <property type="nucleotide sequence ID" value="XM_044699254.1"/>
</dbReference>
<dbReference type="Pfam" id="PF02786">
    <property type="entry name" value="CPSase_L_D2"/>
    <property type="match status" value="1"/>
</dbReference>
<dbReference type="Pfam" id="PF03235">
    <property type="entry name" value="GmrSD_N"/>
    <property type="match status" value="1"/>
</dbReference>
<dbReference type="InterPro" id="IPR000089">
    <property type="entry name" value="Biotin_lipoyl"/>
</dbReference>
<keyword evidence="5" id="KW-0092">Biotin</keyword>
<sequence>MKSSKMIRKSVTSASRSISTNSSHTTTTSGAKLHYSTSTMHDRHGTTKNCLFSSSSRSMMMMNVNSSHASALLVRGLSRTQPISSSYHTNQSVTREEVKKPLFDKILIANRGEIACRVIKTAKKLGIQTVAVYSEADANSMHVAMADEAYLLGPPESSRSYLLGEKIIEIAKKSGAQAIHPGYGFLSENANFASLCAKNRIVFIGPPEGAIIAMGSKSESKKIMEKAKVPVVPGYHGDEQGEEKLLEEAKKIGFPVLIKAVMGGGGKGMKLAKSEKEFKEALSSAKRESKASFGDDRVLIEKYIQTPRHIEIQVFADTLGNCVYLFERDCSVQRRHQKIIEEAPAPGLDDAVRKAMGESAVDAARAVGYVGAGTVEFIMDNDDQKYYFMEMNTRLQVEHPVTEMITGQDLVEWQIEVASGNRLPLLQKDLKRRGHSFEARIYAENPENNFLPGTGTLRYLSPPEEVEGEVRVETGVRQGDEVSIYYDPMIAKLVVWGENRELALRKLVSCLNRYHISGLTTNIEFLKRLATNQRFRNVELETHFIQKYYNELFPEKTIDDSIFLLATLSLIVRNDRHTTRSSDPFDLLKGLRFNHNHDENFEFHHPYNKDQVVSVSVEHLWDPTSTTKFVMKIGNNTHVVSGAYDATTKEIVAFVDDRKFHSTLAFSNDQKTIYIFTRDGQRYEIVPVLAAFEQKGGAHMGSLKSPMPGKVTAVMAKEGDKIVKGDTILVMEAMKMEHKIVAPKDGVIKSLPYSVGDLVQGEAVLAVLDSSSPQPSPSSTGKRKTPPPEKTKNITAKYDEENDDRQAMLPQASPTESSTKKKRTSKGSSSLASSSVLNSTNVVGSSSSSITSSSSSAKPKAIPIPMPTNAFQCTCESISEIFSKFLYVIPPIQRPYEWEPEDVIKLCQDISEALDRQDRRYFLGNILLKNTSRLLKDNLTPYTLESIIDGQQRLISLCIIFTALRSLIDPAHAAATDINRYLRSEKSWHKQQERILIENDRQVSSDNIFFNKYLVDGEFFKNISDQITKKNKFNEYLDDLEQKEIIYSQSTRQIAKNLLCTRYFLKKKFKNEGPFKPAAAANSHSARIVLAAEIIFGCNQQNPLASG</sequence>
<dbReference type="InterPro" id="IPR011054">
    <property type="entry name" value="Rudment_hybrid_motif"/>
</dbReference>
<dbReference type="SUPFAM" id="SSF51246">
    <property type="entry name" value="Rudiment single hybrid motif"/>
    <property type="match status" value="1"/>
</dbReference>
<dbReference type="NCBIfam" id="NF006367">
    <property type="entry name" value="PRK08591.1"/>
    <property type="match status" value="1"/>
</dbReference>
<dbReference type="EMBL" id="PYSW02000037">
    <property type="protein sequence ID" value="KAG2377587.1"/>
    <property type="molecule type" value="Genomic_DNA"/>
</dbReference>
<dbReference type="AlphaFoldDB" id="A0AA88GDT5"/>
<dbReference type="Gene3D" id="3.30.470.20">
    <property type="entry name" value="ATP-grasp fold, B domain"/>
    <property type="match status" value="1"/>
</dbReference>
<dbReference type="CDD" id="cd06850">
    <property type="entry name" value="biotinyl_domain"/>
    <property type="match status" value="1"/>
</dbReference>
<dbReference type="InterPro" id="IPR011764">
    <property type="entry name" value="Biotin_carboxylation_dom"/>
</dbReference>
<dbReference type="Pfam" id="PF02785">
    <property type="entry name" value="Biotin_carb_C"/>
    <property type="match status" value="1"/>
</dbReference>
<dbReference type="InterPro" id="IPR005479">
    <property type="entry name" value="CPAse_ATP-bd"/>
</dbReference>
<dbReference type="InterPro" id="IPR005481">
    <property type="entry name" value="BC-like_N"/>
</dbReference>
<dbReference type="Proteomes" id="UP000816034">
    <property type="component" value="Unassembled WGS sequence"/>
</dbReference>
<accession>A0AA88GDT5</accession>
<evidence type="ECO:0000313" key="12">
    <source>
        <dbReference type="Proteomes" id="UP000816034"/>
    </source>
</evidence>
<dbReference type="InterPro" id="IPR005482">
    <property type="entry name" value="Biotin_COase_C"/>
</dbReference>
<dbReference type="GO" id="GO:0004485">
    <property type="term" value="F:methylcrotonoyl-CoA carboxylase activity"/>
    <property type="evidence" value="ECO:0007669"/>
    <property type="project" value="TreeGrafter"/>
</dbReference>
<dbReference type="FunFam" id="2.40.50.100:FF:000003">
    <property type="entry name" value="Acetyl-CoA carboxylase biotin carboxyl carrier protein"/>
    <property type="match status" value="1"/>
</dbReference>
<dbReference type="Gene3D" id="2.40.50.100">
    <property type="match status" value="1"/>
</dbReference>
<comment type="cofactor">
    <cofactor evidence="1">
        <name>biotin</name>
        <dbReference type="ChEBI" id="CHEBI:57586"/>
    </cofactor>
</comment>
<evidence type="ECO:0000259" key="9">
    <source>
        <dbReference type="PROSITE" id="PS50975"/>
    </source>
</evidence>
<dbReference type="GO" id="GO:0046872">
    <property type="term" value="F:metal ion binding"/>
    <property type="evidence" value="ECO:0007669"/>
    <property type="project" value="InterPro"/>
</dbReference>
<keyword evidence="4 6" id="KW-0067">ATP-binding</keyword>
<keyword evidence="2" id="KW-0436">Ligase</keyword>
<dbReference type="InterPro" id="IPR004919">
    <property type="entry name" value="GmrSD_N"/>
</dbReference>
<evidence type="ECO:0000259" key="10">
    <source>
        <dbReference type="PROSITE" id="PS50979"/>
    </source>
</evidence>
<gene>
    <name evidence="11" type="ORF">C9374_009103</name>
</gene>
<protein>
    <submittedName>
        <fullName evidence="11">Uncharacterized protein</fullName>
    </submittedName>
</protein>
<keyword evidence="12" id="KW-1185">Reference proteome</keyword>
<feature type="compositionally biased region" description="Low complexity" evidence="7">
    <location>
        <begin position="10"/>
        <end position="29"/>
    </location>
</feature>
<feature type="domain" description="ATP-grasp" evidence="9">
    <location>
        <begin position="221"/>
        <end position="419"/>
    </location>
</feature>
<feature type="domain" description="Biotin carboxylation" evidence="10">
    <location>
        <begin position="102"/>
        <end position="550"/>
    </location>
</feature>
<feature type="region of interest" description="Disordered" evidence="7">
    <location>
        <begin position="769"/>
        <end position="860"/>
    </location>
</feature>
<dbReference type="InterPro" id="IPR011761">
    <property type="entry name" value="ATP-grasp"/>
</dbReference>
<evidence type="ECO:0000313" key="11">
    <source>
        <dbReference type="EMBL" id="KAG2377587.1"/>
    </source>
</evidence>
<dbReference type="PROSITE" id="PS50979">
    <property type="entry name" value="BC"/>
    <property type="match status" value="1"/>
</dbReference>
<dbReference type="SUPFAM" id="SSF56059">
    <property type="entry name" value="Glutathione synthetase ATP-binding domain-like"/>
    <property type="match status" value="1"/>
</dbReference>
<organism evidence="11 12">
    <name type="scientific">Naegleria lovaniensis</name>
    <name type="common">Amoeba</name>
    <dbReference type="NCBI Taxonomy" id="51637"/>
    <lineage>
        <taxon>Eukaryota</taxon>
        <taxon>Discoba</taxon>
        <taxon>Heterolobosea</taxon>
        <taxon>Tetramitia</taxon>
        <taxon>Eutetramitia</taxon>
        <taxon>Vahlkampfiidae</taxon>
        <taxon>Naegleria</taxon>
    </lineage>
</organism>
<evidence type="ECO:0000259" key="8">
    <source>
        <dbReference type="PROSITE" id="PS50968"/>
    </source>
</evidence>
<dbReference type="PROSITE" id="PS50968">
    <property type="entry name" value="BIOTINYL_LIPOYL"/>
    <property type="match status" value="1"/>
</dbReference>
<feature type="compositionally biased region" description="Low complexity" evidence="7">
    <location>
        <begin position="770"/>
        <end position="779"/>
    </location>
</feature>
<reference evidence="11 12" key="1">
    <citation type="journal article" date="2018" name="BMC Genomics">
        <title>The genome of Naegleria lovaniensis, the basis for a comparative approach to unravel pathogenicity factors of the human pathogenic amoeba N. fowleri.</title>
        <authorList>
            <person name="Liechti N."/>
            <person name="Schurch N."/>
            <person name="Bruggmann R."/>
            <person name="Wittwer M."/>
        </authorList>
    </citation>
    <scope>NUCLEOTIDE SEQUENCE [LARGE SCALE GENOMIC DNA]</scope>
    <source>
        <strain evidence="11 12">ATCC 30569</strain>
    </source>
</reference>
<feature type="domain" description="Lipoyl-binding" evidence="8">
    <location>
        <begin position="692"/>
        <end position="769"/>
    </location>
</feature>
<evidence type="ECO:0000256" key="6">
    <source>
        <dbReference type="PROSITE-ProRule" id="PRU00409"/>
    </source>
</evidence>
<dbReference type="InterPro" id="IPR011053">
    <property type="entry name" value="Single_hybrid_motif"/>
</dbReference>
<dbReference type="GO" id="GO:0005524">
    <property type="term" value="F:ATP binding"/>
    <property type="evidence" value="ECO:0007669"/>
    <property type="project" value="UniProtKB-UniRule"/>
</dbReference>
<name>A0AA88GDT5_NAELO</name>
<dbReference type="GO" id="GO:0005739">
    <property type="term" value="C:mitochondrion"/>
    <property type="evidence" value="ECO:0007669"/>
    <property type="project" value="TreeGrafter"/>
</dbReference>
<proteinExistence type="predicted"/>
<evidence type="ECO:0000256" key="4">
    <source>
        <dbReference type="ARBA" id="ARBA00022840"/>
    </source>
</evidence>
<dbReference type="GeneID" id="68101557"/>
<evidence type="ECO:0000256" key="1">
    <source>
        <dbReference type="ARBA" id="ARBA00001953"/>
    </source>
</evidence>
<feature type="region of interest" description="Disordered" evidence="7">
    <location>
        <begin position="1"/>
        <end position="31"/>
    </location>
</feature>
<dbReference type="InterPro" id="IPR050856">
    <property type="entry name" value="Biotin_carboxylase_complex"/>
</dbReference>
<evidence type="ECO:0000256" key="3">
    <source>
        <dbReference type="ARBA" id="ARBA00022741"/>
    </source>
</evidence>
<evidence type="ECO:0000256" key="2">
    <source>
        <dbReference type="ARBA" id="ARBA00022598"/>
    </source>
</evidence>
<comment type="caution">
    <text evidence="11">The sequence shown here is derived from an EMBL/GenBank/DDBJ whole genome shotgun (WGS) entry which is preliminary data.</text>
</comment>
<keyword evidence="3 6" id="KW-0547">Nucleotide-binding</keyword>
<evidence type="ECO:0000256" key="5">
    <source>
        <dbReference type="ARBA" id="ARBA00023267"/>
    </source>
</evidence>
<dbReference type="PROSITE" id="PS00867">
    <property type="entry name" value="CPSASE_2"/>
    <property type="match status" value="1"/>
</dbReference>
<dbReference type="InterPro" id="IPR016185">
    <property type="entry name" value="PreATP-grasp_dom_sf"/>
</dbReference>